<dbReference type="STRING" id="266779.Meso_2661"/>
<dbReference type="KEGG" id="mes:Meso_2661"/>
<dbReference type="Pfam" id="PF13468">
    <property type="entry name" value="Glyoxalase_3"/>
    <property type="match status" value="1"/>
</dbReference>
<dbReference type="InterPro" id="IPR025870">
    <property type="entry name" value="Glyoxalase-like_dom"/>
</dbReference>
<dbReference type="OrthoDB" id="9812467at2"/>
<name>Q11EY7_CHESB</name>
<proteinExistence type="predicted"/>
<organism evidence="2">
    <name type="scientific">Chelativorans sp. (strain BNC1)</name>
    <dbReference type="NCBI Taxonomy" id="266779"/>
    <lineage>
        <taxon>Bacteria</taxon>
        <taxon>Pseudomonadati</taxon>
        <taxon>Pseudomonadota</taxon>
        <taxon>Alphaproteobacteria</taxon>
        <taxon>Hyphomicrobiales</taxon>
        <taxon>Phyllobacteriaceae</taxon>
        <taxon>Chelativorans</taxon>
    </lineage>
</organism>
<dbReference type="Gene3D" id="3.10.180.10">
    <property type="entry name" value="2,3-Dihydroxybiphenyl 1,2-Dioxygenase, domain 1"/>
    <property type="match status" value="1"/>
</dbReference>
<evidence type="ECO:0000259" key="1">
    <source>
        <dbReference type="Pfam" id="PF13468"/>
    </source>
</evidence>
<dbReference type="AlphaFoldDB" id="Q11EY7"/>
<sequence length="261" mass="28262">MLIGFDHLILAVNNLGQVDADFQRAGFSITQRMDAGKGPSENRLIVFEDGSYIEILFLADPEYRKTHRLAPLLAAGDGWGDYSLHSDALDSDKARLDAAGIPSNRPADYTKSLADGRPWTVALLQAGRGTGRVELPFIAADLTPRNIRIPDDNIRHANTAKGIVGLSIVTDDLPGLVPAMDAIFGTDGAEALSDSPDIRRGRRWNFNGRFVDIVEPVAGSSELNAHLQQRGPSIYEVFVKASRPSGLLDLAATHGARIRLI</sequence>
<dbReference type="PANTHER" id="PTHR40265:SF1">
    <property type="entry name" value="GLYOXALASE-LIKE DOMAIN-CONTAINING PROTEIN"/>
    <property type="match status" value="1"/>
</dbReference>
<accession>Q11EY7</accession>
<dbReference type="PANTHER" id="PTHR40265">
    <property type="entry name" value="BLL2707 PROTEIN"/>
    <property type="match status" value="1"/>
</dbReference>
<evidence type="ECO:0000313" key="2">
    <source>
        <dbReference type="EMBL" id="ABG64038.1"/>
    </source>
</evidence>
<dbReference type="InterPro" id="IPR029068">
    <property type="entry name" value="Glyas_Bleomycin-R_OHBP_Dase"/>
</dbReference>
<dbReference type="eggNOG" id="COG0346">
    <property type="taxonomic scope" value="Bacteria"/>
</dbReference>
<reference evidence="2" key="1">
    <citation type="submission" date="2006-06" db="EMBL/GenBank/DDBJ databases">
        <title>Complete sequence of chromosome of Chelativorans sp. BNC1.</title>
        <authorList>
            <consortium name="US DOE Joint Genome Institute"/>
            <person name="Copeland A."/>
            <person name="Lucas S."/>
            <person name="Lapidus A."/>
            <person name="Barry K."/>
            <person name="Detter J.C."/>
            <person name="Glavina del Rio T."/>
            <person name="Hammon N."/>
            <person name="Israni S."/>
            <person name="Dalin E."/>
            <person name="Tice H."/>
            <person name="Pitluck S."/>
            <person name="Chertkov O."/>
            <person name="Brettin T."/>
            <person name="Bruce D."/>
            <person name="Han C."/>
            <person name="Tapia R."/>
            <person name="Gilna P."/>
            <person name="Schmutz J."/>
            <person name="Larimer F."/>
            <person name="Land M."/>
            <person name="Hauser L."/>
            <person name="Kyrpides N."/>
            <person name="Mikhailova N."/>
            <person name="Richardson P."/>
        </authorList>
    </citation>
    <scope>NUCLEOTIDE SEQUENCE</scope>
    <source>
        <strain evidence="2">BNC1</strain>
    </source>
</reference>
<dbReference type="EMBL" id="CP000390">
    <property type="protein sequence ID" value="ABG64038.1"/>
    <property type="molecule type" value="Genomic_DNA"/>
</dbReference>
<protein>
    <recommendedName>
        <fullName evidence="1">Glyoxalase-like domain-containing protein</fullName>
    </recommendedName>
</protein>
<dbReference type="SUPFAM" id="SSF54593">
    <property type="entry name" value="Glyoxalase/Bleomycin resistance protein/Dihydroxybiphenyl dioxygenase"/>
    <property type="match status" value="1"/>
</dbReference>
<feature type="domain" description="Glyoxalase-like" evidence="1">
    <location>
        <begin position="5"/>
        <end position="178"/>
    </location>
</feature>
<dbReference type="HOGENOM" id="CLU_058475_1_1_5"/>
<gene>
    <name evidence="2" type="ordered locus">Meso_2661</name>
</gene>